<feature type="coiled-coil region" evidence="4">
    <location>
        <begin position="356"/>
        <end position="397"/>
    </location>
</feature>
<dbReference type="CDD" id="cd17284">
    <property type="entry name" value="RMtype1_S_Cbo7060ORF11580P_TRD2-CR2_like"/>
    <property type="match status" value="1"/>
</dbReference>
<dbReference type="SUPFAM" id="SSF116734">
    <property type="entry name" value="DNA methylase specificity domain"/>
    <property type="match status" value="2"/>
</dbReference>
<feature type="domain" description="Type I restriction modification DNA specificity" evidence="5">
    <location>
        <begin position="204"/>
        <end position="382"/>
    </location>
</feature>
<dbReference type="CDD" id="cd17250">
    <property type="entry name" value="RMtype1_S_Eco4255II_TRD2-CR2_like"/>
    <property type="match status" value="1"/>
</dbReference>
<evidence type="ECO:0000313" key="6">
    <source>
        <dbReference type="EMBL" id="CAH9065634.1"/>
    </source>
</evidence>
<name>A0A9W4VVF5_PSEHA</name>
<keyword evidence="7" id="KW-1185">Reference proteome</keyword>
<dbReference type="PANTHER" id="PTHR30408:SF12">
    <property type="entry name" value="TYPE I RESTRICTION ENZYME MJAVIII SPECIFICITY SUBUNIT"/>
    <property type="match status" value="1"/>
</dbReference>
<dbReference type="PANTHER" id="PTHR30408">
    <property type="entry name" value="TYPE-1 RESTRICTION ENZYME ECOKI SPECIFICITY PROTEIN"/>
    <property type="match status" value="1"/>
</dbReference>
<dbReference type="GO" id="GO:0003677">
    <property type="term" value="F:DNA binding"/>
    <property type="evidence" value="ECO:0007669"/>
    <property type="project" value="UniProtKB-KW"/>
</dbReference>
<organism evidence="6 7">
    <name type="scientific">Pseudoalteromonas haloplanktis</name>
    <name type="common">Alteromonas haloplanktis</name>
    <dbReference type="NCBI Taxonomy" id="228"/>
    <lineage>
        <taxon>Bacteria</taxon>
        <taxon>Pseudomonadati</taxon>
        <taxon>Pseudomonadota</taxon>
        <taxon>Gammaproteobacteria</taxon>
        <taxon>Alteromonadales</taxon>
        <taxon>Pseudoalteromonadaceae</taxon>
        <taxon>Pseudoalteromonas</taxon>
    </lineage>
</organism>
<protein>
    <recommendedName>
        <fullName evidence="5">Type I restriction modification DNA specificity domain-containing protein</fullName>
    </recommendedName>
</protein>
<comment type="similarity">
    <text evidence="1">Belongs to the type-I restriction system S methylase family.</text>
</comment>
<evidence type="ECO:0000256" key="4">
    <source>
        <dbReference type="SAM" id="Coils"/>
    </source>
</evidence>
<dbReference type="RefSeq" id="WP_262977337.1">
    <property type="nucleotide sequence ID" value="NZ_CAMAPB010000077.1"/>
</dbReference>
<proteinExistence type="inferred from homology"/>
<evidence type="ECO:0000259" key="5">
    <source>
        <dbReference type="Pfam" id="PF01420"/>
    </source>
</evidence>
<evidence type="ECO:0000256" key="2">
    <source>
        <dbReference type="ARBA" id="ARBA00022747"/>
    </source>
</evidence>
<keyword evidence="4" id="KW-0175">Coiled coil</keyword>
<accession>A0A9W4VVF5</accession>
<sequence>MVPNGWEKHPVGKICRSIVPGRNKPKEFSGSIPWVTTPEIKGRYIPSLAQQNYVSTEALSECGGKIVPRGAVVMAAVGELGLVAIASEEVVLNQQLHAFVCSGSVHNEYLAYWLSSQKPYMETIASKTTIPYLNKTNCESIPVALPPPPEQRKIATILGTWDEAISTTERLIDNSKQQKKALMQQLLTGKKRLLDDSGKPFEGKWTHGYLGDLCVFKGGSAFKEVYQGNSTGEIPFIKVSDMNLPRNRKFICEANNWVTKNIAKEMKAKGFPKDAIVFAKVGAALLLNRRRILTRETIIDNNMMAAIPLDSATTEFLYQIMLAIDFAKFVQDGAVPSVNQSDLSKFKLTYPKRIEQEKIASVLANADKEIELLEQQLADLKQEKKALMQQLLTGKRRVKIDDKEVA</sequence>
<dbReference type="Proteomes" id="UP001152447">
    <property type="component" value="Unassembled WGS sequence"/>
</dbReference>
<dbReference type="InterPro" id="IPR000055">
    <property type="entry name" value="Restrct_endonuc_typeI_TRD"/>
</dbReference>
<keyword evidence="3" id="KW-0238">DNA-binding</keyword>
<comment type="caution">
    <text evidence="6">The sequence shown here is derived from an EMBL/GenBank/DDBJ whole genome shotgun (WGS) entry which is preliminary data.</text>
</comment>
<evidence type="ECO:0000256" key="1">
    <source>
        <dbReference type="ARBA" id="ARBA00010923"/>
    </source>
</evidence>
<evidence type="ECO:0000313" key="7">
    <source>
        <dbReference type="Proteomes" id="UP001152447"/>
    </source>
</evidence>
<evidence type="ECO:0000256" key="3">
    <source>
        <dbReference type="ARBA" id="ARBA00023125"/>
    </source>
</evidence>
<dbReference type="Gene3D" id="3.90.220.20">
    <property type="entry name" value="DNA methylase specificity domains"/>
    <property type="match status" value="2"/>
</dbReference>
<gene>
    <name evidence="6" type="ORF">PSEHALCIP103_03418</name>
</gene>
<dbReference type="EMBL" id="CAMAPB010000077">
    <property type="protein sequence ID" value="CAH9065634.1"/>
    <property type="molecule type" value="Genomic_DNA"/>
</dbReference>
<dbReference type="Gene3D" id="1.10.287.1120">
    <property type="entry name" value="Bipartite methylase S protein"/>
    <property type="match status" value="1"/>
</dbReference>
<dbReference type="GO" id="GO:0009307">
    <property type="term" value="P:DNA restriction-modification system"/>
    <property type="evidence" value="ECO:0007669"/>
    <property type="project" value="UniProtKB-KW"/>
</dbReference>
<reference evidence="6" key="1">
    <citation type="submission" date="2022-07" db="EMBL/GenBank/DDBJ databases">
        <authorList>
            <person name="Criscuolo A."/>
        </authorList>
    </citation>
    <scope>NUCLEOTIDE SEQUENCE</scope>
    <source>
        <strain evidence="6">CIP103197</strain>
    </source>
</reference>
<feature type="domain" description="Type I restriction modification DNA specificity" evidence="5">
    <location>
        <begin position="4"/>
        <end position="172"/>
    </location>
</feature>
<dbReference type="InterPro" id="IPR044946">
    <property type="entry name" value="Restrct_endonuc_typeI_TRD_sf"/>
</dbReference>
<dbReference type="AlphaFoldDB" id="A0A9W4VVF5"/>
<dbReference type="Pfam" id="PF01420">
    <property type="entry name" value="Methylase_S"/>
    <property type="match status" value="2"/>
</dbReference>
<dbReference type="InterPro" id="IPR052021">
    <property type="entry name" value="Type-I_RS_S_subunit"/>
</dbReference>
<keyword evidence="2" id="KW-0680">Restriction system</keyword>